<evidence type="ECO:0000256" key="1">
    <source>
        <dbReference type="SAM" id="MobiDB-lite"/>
    </source>
</evidence>
<gene>
    <name evidence="2" type="ORF">E0F88_32205</name>
</gene>
<keyword evidence="3" id="KW-1185">Reference proteome</keyword>
<reference evidence="2 3" key="1">
    <citation type="submission" date="2019-03" db="EMBL/GenBank/DDBJ databases">
        <title>Dyadobacter AR-3-6 sp. nov., isolated from arctic soil.</title>
        <authorList>
            <person name="Chaudhary D.K."/>
        </authorList>
    </citation>
    <scope>NUCLEOTIDE SEQUENCE [LARGE SCALE GENOMIC DNA]</scope>
    <source>
        <strain evidence="2 3">AR-3-6</strain>
    </source>
</reference>
<proteinExistence type="predicted"/>
<dbReference type="AlphaFoldDB" id="A0A4R5DDP7"/>
<accession>A0A4R5DDP7</accession>
<evidence type="ECO:0000313" key="2">
    <source>
        <dbReference type="EMBL" id="TDE08695.1"/>
    </source>
</evidence>
<feature type="region of interest" description="Disordered" evidence="1">
    <location>
        <begin position="1"/>
        <end position="20"/>
    </location>
</feature>
<dbReference type="EMBL" id="SMFL01000024">
    <property type="protein sequence ID" value="TDE08695.1"/>
    <property type="molecule type" value="Genomic_DNA"/>
</dbReference>
<organism evidence="2 3">
    <name type="scientific">Dyadobacter psychrotolerans</name>
    <dbReference type="NCBI Taxonomy" id="2541721"/>
    <lineage>
        <taxon>Bacteria</taxon>
        <taxon>Pseudomonadati</taxon>
        <taxon>Bacteroidota</taxon>
        <taxon>Cytophagia</taxon>
        <taxon>Cytophagales</taxon>
        <taxon>Spirosomataceae</taxon>
        <taxon>Dyadobacter</taxon>
    </lineage>
</organism>
<sequence>MNIKGAGRKPMESENRREKNMRVRLTDAELLQIQELYRRTRKQTISDMVRTVIFQEKLLVRIENREFQAAMQDISSLIDQSGKIIRSKAPKFDDFKEIVERLEISLKDASAKFGNQALTLSDLKEVNISDK</sequence>
<feature type="compositionally biased region" description="Basic and acidic residues" evidence="1">
    <location>
        <begin position="9"/>
        <end position="20"/>
    </location>
</feature>
<evidence type="ECO:0000313" key="3">
    <source>
        <dbReference type="Proteomes" id="UP000294850"/>
    </source>
</evidence>
<comment type="caution">
    <text evidence="2">The sequence shown here is derived from an EMBL/GenBank/DDBJ whole genome shotgun (WGS) entry which is preliminary data.</text>
</comment>
<protein>
    <submittedName>
        <fullName evidence="2">Uncharacterized protein</fullName>
    </submittedName>
</protein>
<dbReference type="Proteomes" id="UP000294850">
    <property type="component" value="Unassembled WGS sequence"/>
</dbReference>
<dbReference type="RefSeq" id="WP_131962696.1">
    <property type="nucleotide sequence ID" value="NZ_SMFL01000024.1"/>
</dbReference>
<name>A0A4R5DDP7_9BACT</name>